<keyword evidence="3" id="KW-1185">Reference proteome</keyword>
<accession>A0AAD1TLB5</accession>
<feature type="region of interest" description="Disordered" evidence="1">
    <location>
        <begin position="1"/>
        <end position="91"/>
    </location>
</feature>
<proteinExistence type="predicted"/>
<evidence type="ECO:0000313" key="3">
    <source>
        <dbReference type="Proteomes" id="UP001295444"/>
    </source>
</evidence>
<gene>
    <name evidence="2" type="ORF">PECUL_23A049798</name>
</gene>
<feature type="compositionally biased region" description="Pro residues" evidence="1">
    <location>
        <begin position="60"/>
        <end position="71"/>
    </location>
</feature>
<feature type="non-terminal residue" evidence="2">
    <location>
        <position position="1"/>
    </location>
</feature>
<evidence type="ECO:0000313" key="2">
    <source>
        <dbReference type="EMBL" id="CAH2329842.1"/>
    </source>
</evidence>
<protein>
    <submittedName>
        <fullName evidence="2">Uncharacterized protein</fullName>
    </submittedName>
</protein>
<dbReference type="Proteomes" id="UP001295444">
    <property type="component" value="Unassembled WGS sequence"/>
</dbReference>
<comment type="caution">
    <text evidence="2">The sequence shown here is derived from an EMBL/GenBank/DDBJ whole genome shotgun (WGS) entry which is preliminary data.</text>
</comment>
<reference evidence="2" key="1">
    <citation type="submission" date="2022-03" db="EMBL/GenBank/DDBJ databases">
        <authorList>
            <person name="Alioto T."/>
            <person name="Alioto T."/>
            <person name="Gomez Garrido J."/>
        </authorList>
    </citation>
    <scope>NUCLEOTIDE SEQUENCE</scope>
</reference>
<dbReference type="EMBL" id="CAKOES020000074">
    <property type="protein sequence ID" value="CAH2329842.1"/>
    <property type="molecule type" value="Genomic_DNA"/>
</dbReference>
<name>A0AAD1TLB5_PELCU</name>
<evidence type="ECO:0000256" key="1">
    <source>
        <dbReference type="SAM" id="MobiDB-lite"/>
    </source>
</evidence>
<dbReference type="AlphaFoldDB" id="A0AAD1TLB5"/>
<sequence length="91" mass="10064">ERPQLILDAGTQHITSRANDRGRARTTHRRAPDHPRPLHAAWHHRKAQPRDTRQMKPPDVSSPPARPPPRPAGVIPPHGGDPCHGGSSRVE</sequence>
<organism evidence="2 3">
    <name type="scientific">Pelobates cultripes</name>
    <name type="common">Western spadefoot toad</name>
    <dbReference type="NCBI Taxonomy" id="61616"/>
    <lineage>
        <taxon>Eukaryota</taxon>
        <taxon>Metazoa</taxon>
        <taxon>Chordata</taxon>
        <taxon>Craniata</taxon>
        <taxon>Vertebrata</taxon>
        <taxon>Euteleostomi</taxon>
        <taxon>Amphibia</taxon>
        <taxon>Batrachia</taxon>
        <taxon>Anura</taxon>
        <taxon>Pelobatoidea</taxon>
        <taxon>Pelobatidae</taxon>
        <taxon>Pelobates</taxon>
    </lineage>
</organism>
<feature type="non-terminal residue" evidence="2">
    <location>
        <position position="91"/>
    </location>
</feature>